<sequence length="533" mass="56670">MVEQDGVLSVAPGVVAEYRAEGWWDEESVSTLVRSHAARDPGGVAVVAGGRSWTWATYDERADAVAAALAGLGLDRGDRVAVLLPDGLAIHAVLVGCARAGLVAVGIGHRAGDAEVRHLIARTGARVLVTHEVHRGEPTRDLVARVGDAVDGLRHWVLAEDGPPTQAAPPRAGELTGTDVSMLNSTSGTTGLPKCVTQFDQRWLHFSALAVDAGRLTPDDVVLAVVPTPFGFGLWTSHFVGTLLGARTVVMPRFSADEMVALIERERATVLCCVSTQFRMLLNSPAVEQHDLSSLRVMFTGGEAVPYDRALEFERRTGATVLQFFGSNETGALSCTTLEDDAEVRLRTAGRVLPHMQVRLYDEHGRPVPGEVAEGQPAGRGPLTCAGYYRDDAANAQLYAADGWMLMGDVVRRDASGCLSVVGRQSDFVIRGGKNISSVEVEAAVDRHPAVALVAVVPVPDDVFGERVCAVVTLHPGASLTLEQLGEHLTALGVSREWHPERLVVVEEMPRSSGGKIAKAQVRELAVAQVAAG</sequence>
<evidence type="ECO:0000313" key="3">
    <source>
        <dbReference type="EMBL" id="QIG46164.1"/>
    </source>
</evidence>
<keyword evidence="4" id="KW-1185">Reference proteome</keyword>
<evidence type="ECO:0000313" key="4">
    <source>
        <dbReference type="Proteomes" id="UP000502996"/>
    </source>
</evidence>
<reference evidence="3 4" key="1">
    <citation type="submission" date="2020-02" db="EMBL/GenBank/DDBJ databases">
        <title>Full genome sequence of Nocardioides sp. R-3366.</title>
        <authorList>
            <person name="Im W.-T."/>
        </authorList>
    </citation>
    <scope>NUCLEOTIDE SEQUENCE [LARGE SCALE GENOMIC DNA]</scope>
    <source>
        <strain evidence="3 4">R-3366</strain>
    </source>
</reference>
<accession>A0A6G6WLQ7</accession>
<evidence type="ECO:0000259" key="1">
    <source>
        <dbReference type="Pfam" id="PF00501"/>
    </source>
</evidence>
<dbReference type="EMBL" id="CP049257">
    <property type="protein sequence ID" value="QIG46164.1"/>
    <property type="molecule type" value="Genomic_DNA"/>
</dbReference>
<gene>
    <name evidence="3" type="ORF">G5V58_22035</name>
</gene>
<dbReference type="Pfam" id="PF00501">
    <property type="entry name" value="AMP-binding"/>
    <property type="match status" value="1"/>
</dbReference>
<organism evidence="3 4">
    <name type="scientific">Nocardioides anomalus</name>
    <dbReference type="NCBI Taxonomy" id="2712223"/>
    <lineage>
        <taxon>Bacteria</taxon>
        <taxon>Bacillati</taxon>
        <taxon>Actinomycetota</taxon>
        <taxon>Actinomycetes</taxon>
        <taxon>Propionibacteriales</taxon>
        <taxon>Nocardioidaceae</taxon>
        <taxon>Nocardioides</taxon>
    </lineage>
</organism>
<dbReference type="KEGG" id="nano:G5V58_22035"/>
<dbReference type="Proteomes" id="UP000502996">
    <property type="component" value="Chromosome"/>
</dbReference>
<dbReference type="PANTHER" id="PTHR43767:SF1">
    <property type="entry name" value="NONRIBOSOMAL PEPTIDE SYNTHASE PES1 (EUROFUNG)-RELATED"/>
    <property type="match status" value="1"/>
</dbReference>
<dbReference type="Pfam" id="PF13193">
    <property type="entry name" value="AMP-binding_C"/>
    <property type="match status" value="1"/>
</dbReference>
<dbReference type="Gene3D" id="3.30.300.30">
    <property type="match status" value="1"/>
</dbReference>
<keyword evidence="3" id="KW-0436">Ligase</keyword>
<dbReference type="PANTHER" id="PTHR43767">
    <property type="entry name" value="LONG-CHAIN-FATTY-ACID--COA LIGASE"/>
    <property type="match status" value="1"/>
</dbReference>
<dbReference type="AlphaFoldDB" id="A0A6G6WLQ7"/>
<protein>
    <submittedName>
        <fullName evidence="3">Acyl--CoA ligase</fullName>
    </submittedName>
</protein>
<feature type="domain" description="AMP-dependent synthetase/ligase" evidence="1">
    <location>
        <begin position="34"/>
        <end position="389"/>
    </location>
</feature>
<dbReference type="InterPro" id="IPR050237">
    <property type="entry name" value="ATP-dep_AMP-bd_enzyme"/>
</dbReference>
<dbReference type="SUPFAM" id="SSF56801">
    <property type="entry name" value="Acetyl-CoA synthetase-like"/>
    <property type="match status" value="1"/>
</dbReference>
<dbReference type="Gene3D" id="3.40.50.12780">
    <property type="entry name" value="N-terminal domain of ligase-like"/>
    <property type="match status" value="1"/>
</dbReference>
<feature type="domain" description="AMP-binding enzyme C-terminal" evidence="2">
    <location>
        <begin position="440"/>
        <end position="516"/>
    </location>
</feature>
<dbReference type="InterPro" id="IPR000873">
    <property type="entry name" value="AMP-dep_synth/lig_dom"/>
</dbReference>
<dbReference type="InterPro" id="IPR042099">
    <property type="entry name" value="ANL_N_sf"/>
</dbReference>
<dbReference type="InterPro" id="IPR045851">
    <property type="entry name" value="AMP-bd_C_sf"/>
</dbReference>
<name>A0A6G6WLQ7_9ACTN</name>
<proteinExistence type="predicted"/>
<dbReference type="GO" id="GO:0016878">
    <property type="term" value="F:acid-thiol ligase activity"/>
    <property type="evidence" value="ECO:0007669"/>
    <property type="project" value="UniProtKB-ARBA"/>
</dbReference>
<evidence type="ECO:0000259" key="2">
    <source>
        <dbReference type="Pfam" id="PF13193"/>
    </source>
</evidence>
<dbReference type="InterPro" id="IPR025110">
    <property type="entry name" value="AMP-bd_C"/>
</dbReference>